<keyword evidence="2" id="KW-1185">Reference proteome</keyword>
<protein>
    <submittedName>
        <fullName evidence="1">DUF2026 family protein</fullName>
    </submittedName>
</protein>
<dbReference type="SUPFAM" id="SSF54001">
    <property type="entry name" value="Cysteine proteinases"/>
    <property type="match status" value="1"/>
</dbReference>
<dbReference type="InterPro" id="IPR038765">
    <property type="entry name" value="Papain-like_cys_pep_sf"/>
</dbReference>
<comment type="caution">
    <text evidence="1">The sequence shown here is derived from an EMBL/GenBank/DDBJ whole genome shotgun (WGS) entry which is preliminary data.</text>
</comment>
<name>A0ABV4BI83_9GAMM</name>
<proteinExistence type="predicted"/>
<sequence length="213" mass="24346">MSGSRPLITLRDYERIFRVIHALLKNENATLTKSCLYFGFIGAAILRERLATPADAAVGLGMYKLDDSGNIMTFGKRLADGRIESCADGFHCWVRANGWFVDFSAPLFQEMYAEQGVRLETPRKMYQRNIDSIATDPSELRNPGDALLIENPVLTEYYRRHRAQHPMNEDLENLAVNWFRKTPKRINTSIRVGNQKGEVVAVTLSKYRVSGWW</sequence>
<dbReference type="InterPro" id="IPR023107">
    <property type="entry name" value="Atu2299-like_dom_sf"/>
</dbReference>
<organism evidence="1 2">
    <name type="scientific">Thioalkalicoccus limnaeus</name>
    <dbReference type="NCBI Taxonomy" id="120681"/>
    <lineage>
        <taxon>Bacteria</taxon>
        <taxon>Pseudomonadati</taxon>
        <taxon>Pseudomonadota</taxon>
        <taxon>Gammaproteobacteria</taxon>
        <taxon>Chromatiales</taxon>
        <taxon>Chromatiaceae</taxon>
        <taxon>Thioalkalicoccus</taxon>
    </lineage>
</organism>
<accession>A0ABV4BI83</accession>
<evidence type="ECO:0000313" key="1">
    <source>
        <dbReference type="EMBL" id="MEY6434237.1"/>
    </source>
</evidence>
<dbReference type="Gene3D" id="3.10.550.10">
    <property type="entry name" value="Hypothetical protein Atu2299"/>
    <property type="match status" value="1"/>
</dbReference>
<dbReference type="Proteomes" id="UP001564408">
    <property type="component" value="Unassembled WGS sequence"/>
</dbReference>
<gene>
    <name evidence="1" type="ORF">ABC977_17715</name>
</gene>
<dbReference type="RefSeq" id="WP_369668618.1">
    <property type="nucleotide sequence ID" value="NZ_JBDKXB010000054.1"/>
</dbReference>
<reference evidence="1 2" key="1">
    <citation type="submission" date="2024-05" db="EMBL/GenBank/DDBJ databases">
        <title>Genome Sequence and Characterization of the New Strain Purple Sulfur Bacterium of Genus Thioalkalicoccus.</title>
        <authorList>
            <person name="Bryantseva I.A."/>
            <person name="Kyndt J.A."/>
            <person name="Imhoff J.F."/>
        </authorList>
    </citation>
    <scope>NUCLEOTIDE SEQUENCE [LARGE SCALE GENOMIC DNA]</scope>
    <source>
        <strain evidence="1 2">Um2</strain>
    </source>
</reference>
<dbReference type="InterPro" id="IPR018599">
    <property type="entry name" value="DUF2026"/>
</dbReference>
<dbReference type="EMBL" id="JBDKXB010000054">
    <property type="protein sequence ID" value="MEY6434237.1"/>
    <property type="molecule type" value="Genomic_DNA"/>
</dbReference>
<evidence type="ECO:0000313" key="2">
    <source>
        <dbReference type="Proteomes" id="UP001564408"/>
    </source>
</evidence>
<dbReference type="Pfam" id="PF09641">
    <property type="entry name" value="DUF2026"/>
    <property type="match status" value="1"/>
</dbReference>